<dbReference type="CDD" id="cd00331">
    <property type="entry name" value="IGPS"/>
    <property type="match status" value="1"/>
</dbReference>
<dbReference type="InterPro" id="IPR001468">
    <property type="entry name" value="Indole-3-GlycerolPSynthase_CS"/>
</dbReference>
<evidence type="ECO:0000313" key="12">
    <source>
        <dbReference type="Proteomes" id="UP001170310"/>
    </source>
</evidence>
<evidence type="ECO:0000256" key="4">
    <source>
        <dbReference type="ARBA" id="ARBA00022605"/>
    </source>
</evidence>
<dbReference type="Proteomes" id="UP001170310">
    <property type="component" value="Unassembled WGS sequence"/>
</dbReference>
<name>A0AAW7YPZ5_9STAP</name>
<keyword evidence="4 9" id="KW-0028">Amino-acid biosynthesis</keyword>
<dbReference type="NCBIfam" id="NF001377">
    <property type="entry name" value="PRK00278.2-4"/>
    <property type="match status" value="1"/>
</dbReference>
<comment type="caution">
    <text evidence="11">The sequence shown here is derived from an EMBL/GenBank/DDBJ whole genome shotgun (WGS) entry which is preliminary data.</text>
</comment>
<evidence type="ECO:0000259" key="10">
    <source>
        <dbReference type="Pfam" id="PF00218"/>
    </source>
</evidence>
<evidence type="ECO:0000256" key="6">
    <source>
        <dbReference type="ARBA" id="ARBA00022822"/>
    </source>
</evidence>
<dbReference type="EMBL" id="JAUOQO010000005">
    <property type="protein sequence ID" value="MDO6573832.1"/>
    <property type="molecule type" value="Genomic_DNA"/>
</dbReference>
<dbReference type="InterPro" id="IPR013785">
    <property type="entry name" value="Aldolase_TIM"/>
</dbReference>
<evidence type="ECO:0000256" key="9">
    <source>
        <dbReference type="HAMAP-Rule" id="MF_00134"/>
    </source>
</evidence>
<dbReference type="PANTHER" id="PTHR22854:SF2">
    <property type="entry name" value="INDOLE-3-GLYCEROL-PHOSPHATE SYNTHASE"/>
    <property type="match status" value="1"/>
</dbReference>
<comment type="pathway">
    <text evidence="2 9">Amino-acid biosynthesis; L-tryptophan biosynthesis; L-tryptophan from chorismate: step 4/5.</text>
</comment>
<accession>A0AAW7YPZ5</accession>
<comment type="similarity">
    <text evidence="3 9">Belongs to the TrpC family.</text>
</comment>
<organism evidence="11 12">
    <name type="scientific">Staphylococcus pasteuri_A</name>
    <dbReference type="NCBI Taxonomy" id="3062664"/>
    <lineage>
        <taxon>Bacteria</taxon>
        <taxon>Bacillati</taxon>
        <taxon>Bacillota</taxon>
        <taxon>Bacilli</taxon>
        <taxon>Bacillales</taxon>
        <taxon>Staphylococcaceae</taxon>
        <taxon>Staphylococcus</taxon>
    </lineage>
</organism>
<dbReference type="InterPro" id="IPR011060">
    <property type="entry name" value="RibuloseP-bd_barrel"/>
</dbReference>
<evidence type="ECO:0000256" key="3">
    <source>
        <dbReference type="ARBA" id="ARBA00008737"/>
    </source>
</evidence>
<evidence type="ECO:0000256" key="1">
    <source>
        <dbReference type="ARBA" id="ARBA00001633"/>
    </source>
</evidence>
<keyword evidence="12" id="KW-1185">Reference proteome</keyword>
<dbReference type="AlphaFoldDB" id="A0AAW7YPZ5"/>
<dbReference type="Pfam" id="PF00218">
    <property type="entry name" value="IGPS"/>
    <property type="match status" value="1"/>
</dbReference>
<keyword evidence="7 9" id="KW-0057">Aromatic amino acid biosynthesis</keyword>
<dbReference type="FunFam" id="3.20.20.70:FF:000024">
    <property type="entry name" value="Indole-3-glycerol phosphate synthase"/>
    <property type="match status" value="1"/>
</dbReference>
<reference evidence="11" key="1">
    <citation type="submission" date="2023-07" db="EMBL/GenBank/DDBJ databases">
        <title>Genome content predicts the carbon catabolic preferences of heterotrophic bacteria.</title>
        <authorList>
            <person name="Gralka M."/>
        </authorList>
    </citation>
    <scope>NUCLEOTIDE SEQUENCE</scope>
    <source>
        <strain evidence="11">E2R20</strain>
    </source>
</reference>
<dbReference type="NCBIfam" id="NF001371">
    <property type="entry name" value="PRK00278.1-3"/>
    <property type="match status" value="1"/>
</dbReference>
<dbReference type="InterPro" id="IPR013798">
    <property type="entry name" value="Indole-3-glycerol_P_synth_dom"/>
</dbReference>
<dbReference type="HAMAP" id="MF_00134_B">
    <property type="entry name" value="IGPS_B"/>
    <property type="match status" value="1"/>
</dbReference>
<evidence type="ECO:0000256" key="2">
    <source>
        <dbReference type="ARBA" id="ARBA00004696"/>
    </source>
</evidence>
<sequence length="267" mass="30392">MTILDEIVSYKKKLLSSHYYQEKLISLKSYNNEHTPHLKKKTLKESLANDEQLSIIAEIKSKSPSVNQLPERDLSQQIKDYETYGANAISILTDEQYFGGSFERLQELAPQTTLPILCKDFIIDEIQIDVAKTAGASIILLIVNILSDEQLQRLYQYATQLNLEVLVEVHDKDELNRAYQIQPEIIGINNRDLKQFVTDVNHTNDILADREDGFYYISESGIHNKSDVEQIINSGIDGLLIGEALMKCDDLSQFLPTLKLNKVKSCI</sequence>
<dbReference type="Gene3D" id="3.20.20.70">
    <property type="entry name" value="Aldolase class I"/>
    <property type="match status" value="1"/>
</dbReference>
<dbReference type="GO" id="GO:0004425">
    <property type="term" value="F:indole-3-glycerol-phosphate synthase activity"/>
    <property type="evidence" value="ECO:0007669"/>
    <property type="project" value="UniProtKB-UniRule"/>
</dbReference>
<keyword evidence="8 9" id="KW-0456">Lyase</keyword>
<proteinExistence type="inferred from homology"/>
<dbReference type="PANTHER" id="PTHR22854">
    <property type="entry name" value="TRYPTOPHAN BIOSYNTHESIS PROTEIN"/>
    <property type="match status" value="1"/>
</dbReference>
<dbReference type="EC" id="4.1.1.48" evidence="9"/>
<dbReference type="InterPro" id="IPR045186">
    <property type="entry name" value="Indole-3-glycerol_P_synth"/>
</dbReference>
<evidence type="ECO:0000256" key="5">
    <source>
        <dbReference type="ARBA" id="ARBA00022793"/>
    </source>
</evidence>
<dbReference type="GO" id="GO:0000162">
    <property type="term" value="P:L-tryptophan biosynthetic process"/>
    <property type="evidence" value="ECO:0007669"/>
    <property type="project" value="UniProtKB-UniRule"/>
</dbReference>
<keyword evidence="5 9" id="KW-0210">Decarboxylase</keyword>
<dbReference type="RefSeq" id="WP_046466648.1">
    <property type="nucleotide sequence ID" value="NZ_JAUOQO010000005.1"/>
</dbReference>
<evidence type="ECO:0000313" key="11">
    <source>
        <dbReference type="EMBL" id="MDO6573832.1"/>
    </source>
</evidence>
<keyword evidence="6 9" id="KW-0822">Tryptophan biosynthesis</keyword>
<dbReference type="SUPFAM" id="SSF51366">
    <property type="entry name" value="Ribulose-phoshate binding barrel"/>
    <property type="match status" value="1"/>
</dbReference>
<protein>
    <recommendedName>
        <fullName evidence="9">Indole-3-glycerol phosphate synthase</fullName>
        <shortName evidence="9">IGPS</shortName>
        <ecNumber evidence="9">4.1.1.48</ecNumber>
    </recommendedName>
</protein>
<evidence type="ECO:0000256" key="8">
    <source>
        <dbReference type="ARBA" id="ARBA00023239"/>
    </source>
</evidence>
<gene>
    <name evidence="9 11" type="primary">trpC</name>
    <name evidence="11" type="ORF">Q4528_06655</name>
</gene>
<feature type="domain" description="Indole-3-glycerol phosphate synthase" evidence="10">
    <location>
        <begin position="4"/>
        <end position="256"/>
    </location>
</feature>
<dbReference type="PROSITE" id="PS00614">
    <property type="entry name" value="IGPS"/>
    <property type="match status" value="1"/>
</dbReference>
<evidence type="ECO:0000256" key="7">
    <source>
        <dbReference type="ARBA" id="ARBA00023141"/>
    </source>
</evidence>
<comment type="catalytic activity">
    <reaction evidence="1 9">
        <text>1-(2-carboxyphenylamino)-1-deoxy-D-ribulose 5-phosphate + H(+) = (1S,2R)-1-C-(indol-3-yl)glycerol 3-phosphate + CO2 + H2O</text>
        <dbReference type="Rhea" id="RHEA:23476"/>
        <dbReference type="ChEBI" id="CHEBI:15377"/>
        <dbReference type="ChEBI" id="CHEBI:15378"/>
        <dbReference type="ChEBI" id="CHEBI:16526"/>
        <dbReference type="ChEBI" id="CHEBI:58613"/>
        <dbReference type="ChEBI" id="CHEBI:58866"/>
        <dbReference type="EC" id="4.1.1.48"/>
    </reaction>
</comment>
<dbReference type="GO" id="GO:0004640">
    <property type="term" value="F:phosphoribosylanthranilate isomerase activity"/>
    <property type="evidence" value="ECO:0007669"/>
    <property type="project" value="TreeGrafter"/>
</dbReference>